<sequence>MFGLTILQLILILIITEIIALDSGGPQTQLISKPVVAGTLIGAILGDMTQGMFIGATLQLMSMGVVGLGGASVPNYLITTIITTIVAIQSGQGYEIGLEIGLPVGMLYVNLDILHKILNGYVMRWSQKLVNEKKFSQSLNVLYLHLVLMSLKFLLPVLIVLLAGQTVTEAIVGAMPAWLFNGMTVAGKILPVTGMAMLLNYMPVKKNFLYLCIGFVMYAYMGVGTLGVAIIGFGLAFKYYYDRTQNAPAVAAAGGLEDE</sequence>
<feature type="transmembrane region" description="Helical" evidence="9">
    <location>
        <begin position="208"/>
        <end position="237"/>
    </location>
</feature>
<dbReference type="InterPro" id="IPR004700">
    <property type="entry name" value="PTS_IIC_man"/>
</dbReference>
<keyword evidence="13" id="KW-1185">Reference proteome</keyword>
<keyword evidence="4 10" id="KW-0762">Sugar transport</keyword>
<evidence type="ECO:0000256" key="4">
    <source>
        <dbReference type="ARBA" id="ARBA00022597"/>
    </source>
</evidence>
<organism evidence="10 12">
    <name type="scientific">Holdemania massiliensis</name>
    <dbReference type="NCBI Taxonomy" id="1468449"/>
    <lineage>
        <taxon>Bacteria</taxon>
        <taxon>Bacillati</taxon>
        <taxon>Bacillota</taxon>
        <taxon>Erysipelotrichia</taxon>
        <taxon>Erysipelotrichales</taxon>
        <taxon>Erysipelotrichaceae</taxon>
        <taxon>Holdemania</taxon>
    </lineage>
</organism>
<dbReference type="Pfam" id="PF03609">
    <property type="entry name" value="EII-Sor"/>
    <property type="match status" value="1"/>
</dbReference>
<evidence type="ECO:0000256" key="8">
    <source>
        <dbReference type="ARBA" id="ARBA00023136"/>
    </source>
</evidence>
<keyword evidence="5" id="KW-0598">Phosphotransferase system</keyword>
<comment type="caution">
    <text evidence="10">The sequence shown here is derived from an EMBL/GenBank/DDBJ whole genome shotgun (WGS) entry which is preliminary data.</text>
</comment>
<feature type="transmembrane region" description="Helical" evidence="9">
    <location>
        <begin position="139"/>
        <end position="163"/>
    </location>
</feature>
<reference evidence="12 13" key="1">
    <citation type="journal article" date="2019" name="Nat. Med.">
        <title>A library of human gut bacterial isolates paired with longitudinal multiomics data enables mechanistic microbiome research.</title>
        <authorList>
            <person name="Poyet M."/>
            <person name="Groussin M."/>
            <person name="Gibbons S.M."/>
            <person name="Avila-Pacheco J."/>
            <person name="Jiang X."/>
            <person name="Kearney S.M."/>
            <person name="Perrotta A.R."/>
            <person name="Berdy B."/>
            <person name="Zhao S."/>
            <person name="Lieberman T.D."/>
            <person name="Swanson P.K."/>
            <person name="Smith M."/>
            <person name="Roesemann S."/>
            <person name="Alexander J.E."/>
            <person name="Rich S.A."/>
            <person name="Livny J."/>
            <person name="Vlamakis H."/>
            <person name="Clish C."/>
            <person name="Bullock K."/>
            <person name="Deik A."/>
            <person name="Scott J."/>
            <person name="Pierce K.A."/>
            <person name="Xavier R.J."/>
            <person name="Alm E.J."/>
        </authorList>
    </citation>
    <scope>NUCLEOTIDE SEQUENCE [LARGE SCALE GENOMIC DNA]</scope>
    <source>
        <strain evidence="10 12">BIOML-A4</strain>
        <strain evidence="11 13">BIOML-A5</strain>
    </source>
</reference>
<dbReference type="GO" id="GO:0009401">
    <property type="term" value="P:phosphoenolpyruvate-dependent sugar phosphotransferase system"/>
    <property type="evidence" value="ECO:0007669"/>
    <property type="project" value="UniProtKB-KW"/>
</dbReference>
<keyword evidence="3" id="KW-1003">Cell membrane</keyword>
<comment type="subcellular location">
    <subcellularLocation>
        <location evidence="1">Cell membrane</location>
        <topology evidence="1">Multi-pass membrane protein</topology>
    </subcellularLocation>
</comment>
<dbReference type="OrthoDB" id="9815089at2"/>
<dbReference type="GO" id="GO:0005886">
    <property type="term" value="C:plasma membrane"/>
    <property type="evidence" value="ECO:0007669"/>
    <property type="project" value="UniProtKB-SubCell"/>
</dbReference>
<accession>A0A6N7S356</accession>
<dbReference type="Proteomes" id="UP000433575">
    <property type="component" value="Unassembled WGS sequence"/>
</dbReference>
<evidence type="ECO:0000313" key="10">
    <source>
        <dbReference type="EMBL" id="MSA88301.1"/>
    </source>
</evidence>
<dbReference type="EMBL" id="WKPJ01000003">
    <property type="protein sequence ID" value="MSA88301.1"/>
    <property type="molecule type" value="Genomic_DNA"/>
</dbReference>
<evidence type="ECO:0000313" key="13">
    <source>
        <dbReference type="Proteomes" id="UP000480929"/>
    </source>
</evidence>
<dbReference type="RefSeq" id="WP_154237903.1">
    <property type="nucleotide sequence ID" value="NZ_CALJPI010000299.1"/>
</dbReference>
<feature type="transmembrane region" description="Helical" evidence="9">
    <location>
        <begin position="65"/>
        <end position="88"/>
    </location>
</feature>
<keyword evidence="2" id="KW-0813">Transport</keyword>
<dbReference type="PANTHER" id="PTHR32502:SF28">
    <property type="entry name" value="PHOSPHOTRANSFERASE SYSTEM SUGAR-SPECIFIC EIIC COMPONENT"/>
    <property type="match status" value="1"/>
</dbReference>
<evidence type="ECO:0000313" key="12">
    <source>
        <dbReference type="Proteomes" id="UP000433575"/>
    </source>
</evidence>
<dbReference type="AlphaFoldDB" id="A0A6N7S356"/>
<keyword evidence="8 9" id="KW-0472">Membrane</keyword>
<evidence type="ECO:0000256" key="9">
    <source>
        <dbReference type="SAM" id="Phobius"/>
    </source>
</evidence>
<dbReference type="Proteomes" id="UP000480929">
    <property type="component" value="Unassembled WGS sequence"/>
</dbReference>
<keyword evidence="6 9" id="KW-0812">Transmembrane</keyword>
<dbReference type="InterPro" id="IPR050303">
    <property type="entry name" value="GatZ_KbaZ_carbometab"/>
</dbReference>
<feature type="transmembrane region" description="Helical" evidence="9">
    <location>
        <begin position="175"/>
        <end position="201"/>
    </location>
</feature>
<name>A0A6N7S356_9FIRM</name>
<evidence type="ECO:0000256" key="3">
    <source>
        <dbReference type="ARBA" id="ARBA00022475"/>
    </source>
</evidence>
<dbReference type="EMBL" id="WKPI01000007">
    <property type="protein sequence ID" value="MSC32640.1"/>
    <property type="molecule type" value="Genomic_DNA"/>
</dbReference>
<evidence type="ECO:0000313" key="11">
    <source>
        <dbReference type="EMBL" id="MSC32640.1"/>
    </source>
</evidence>
<feature type="transmembrane region" description="Helical" evidence="9">
    <location>
        <begin position="36"/>
        <end position="58"/>
    </location>
</feature>
<evidence type="ECO:0000256" key="1">
    <source>
        <dbReference type="ARBA" id="ARBA00004651"/>
    </source>
</evidence>
<dbReference type="PROSITE" id="PS51106">
    <property type="entry name" value="PTS_EIIC_TYPE_4"/>
    <property type="match status" value="1"/>
</dbReference>
<evidence type="ECO:0000256" key="6">
    <source>
        <dbReference type="ARBA" id="ARBA00022692"/>
    </source>
</evidence>
<evidence type="ECO:0000256" key="5">
    <source>
        <dbReference type="ARBA" id="ARBA00022683"/>
    </source>
</evidence>
<evidence type="ECO:0000256" key="2">
    <source>
        <dbReference type="ARBA" id="ARBA00022448"/>
    </source>
</evidence>
<proteinExistence type="predicted"/>
<keyword evidence="7 9" id="KW-1133">Transmembrane helix</keyword>
<evidence type="ECO:0000256" key="7">
    <source>
        <dbReference type="ARBA" id="ARBA00022989"/>
    </source>
</evidence>
<gene>
    <name evidence="11" type="ORF">GKD88_05855</name>
    <name evidence="10" type="ORF">GKE08_03070</name>
</gene>
<dbReference type="PANTHER" id="PTHR32502">
    <property type="entry name" value="N-ACETYLGALACTOSAMINE PERMEASE II COMPONENT-RELATED"/>
    <property type="match status" value="1"/>
</dbReference>
<protein>
    <submittedName>
        <fullName evidence="10">PTS sugar transporter subunit IIC</fullName>
    </submittedName>
</protein>